<evidence type="ECO:0000256" key="2">
    <source>
        <dbReference type="ARBA" id="ARBA00022723"/>
    </source>
</evidence>
<dbReference type="CDD" id="cd06262">
    <property type="entry name" value="metallo-hydrolase-like_MBL-fold"/>
    <property type="match status" value="1"/>
</dbReference>
<keyword evidence="4" id="KW-0862">Zinc</keyword>
<comment type="cofactor">
    <cofactor evidence="1">
        <name>Zn(2+)</name>
        <dbReference type="ChEBI" id="CHEBI:29105"/>
    </cofactor>
</comment>
<dbReference type="Pfam" id="PF00753">
    <property type="entry name" value="Lactamase_B"/>
    <property type="match status" value="1"/>
</dbReference>
<dbReference type="EMBL" id="JAHXCT010000001">
    <property type="protein sequence ID" value="MBW4768483.1"/>
    <property type="molecule type" value="Genomic_DNA"/>
</dbReference>
<keyword evidence="3" id="KW-0378">Hydrolase</keyword>
<evidence type="ECO:0000313" key="6">
    <source>
        <dbReference type="EMBL" id="MBW4768483.1"/>
    </source>
</evidence>
<reference evidence="6 7" key="1">
    <citation type="submission" date="2021-07" db="EMBL/GenBank/DDBJ databases">
        <title>Genomic diversity and antimicrobial resistance of Prevotella spp. isolated from chronic lung disease airways.</title>
        <authorList>
            <person name="Webb K.A."/>
            <person name="Olagoke O.S."/>
            <person name="Baird T."/>
            <person name="Neill J."/>
            <person name="Pham A."/>
            <person name="Wells T.J."/>
            <person name="Ramsay K.A."/>
            <person name="Bell S.C."/>
            <person name="Sarovich D.S."/>
            <person name="Price E.P."/>
        </authorList>
    </citation>
    <scope>NUCLEOTIDE SEQUENCE [LARGE SCALE GENOMIC DNA]</scope>
    <source>
        <strain evidence="6 7">SCHI0011.S.12</strain>
    </source>
</reference>
<gene>
    <name evidence="6" type="ORF">KZO38_01695</name>
</gene>
<keyword evidence="2" id="KW-0479">Metal-binding</keyword>
<protein>
    <submittedName>
        <fullName evidence="6">MBL fold metallo-hydrolase</fullName>
    </submittedName>
</protein>
<comment type="caution">
    <text evidence="6">The sequence shown here is derived from an EMBL/GenBank/DDBJ whole genome shotgun (WGS) entry which is preliminary data.</text>
</comment>
<evidence type="ECO:0000256" key="1">
    <source>
        <dbReference type="ARBA" id="ARBA00001947"/>
    </source>
</evidence>
<dbReference type="SMART" id="SM00849">
    <property type="entry name" value="Lactamase_B"/>
    <property type="match status" value="1"/>
</dbReference>
<accession>A0ABS6YCN9</accession>
<evidence type="ECO:0000256" key="4">
    <source>
        <dbReference type="ARBA" id="ARBA00022833"/>
    </source>
</evidence>
<proteinExistence type="predicted"/>
<name>A0ABS6YCN9_9BACT</name>
<dbReference type="PANTHER" id="PTHR46233:SF3">
    <property type="entry name" value="HYDROXYACYLGLUTATHIONE HYDROLASE GLOC"/>
    <property type="match status" value="1"/>
</dbReference>
<dbReference type="InterPro" id="IPR001279">
    <property type="entry name" value="Metallo-B-lactamas"/>
</dbReference>
<sequence length="214" mass="24590">MINVQVFTCNMLQENCFIISDETKECAIIDCGAFYQEERDMIFDYIKKNQLKPKHLLATHGHLDHNFGNSCMQKEFGLTPKVHHKDKFLMESIKQQAQLLLGLDLTEEQPKDINYLTKDDIIEFGNQRFTIIETPGHTPGSVFFYNEKEHIAFSGDTIFKRSIGRTDLEGGSMFQMIQTLRFVSQLPDKTILYPGHGESTTIGDELSSNPYIDR</sequence>
<dbReference type="InterPro" id="IPR051453">
    <property type="entry name" value="MBL_Glyoxalase_II"/>
</dbReference>
<dbReference type="Proteomes" id="UP000788426">
    <property type="component" value="Unassembled WGS sequence"/>
</dbReference>
<feature type="domain" description="Metallo-beta-lactamase" evidence="5">
    <location>
        <begin position="13"/>
        <end position="196"/>
    </location>
</feature>
<keyword evidence="7" id="KW-1185">Reference proteome</keyword>
<dbReference type="PANTHER" id="PTHR46233">
    <property type="entry name" value="HYDROXYACYLGLUTATHIONE HYDROLASE GLOC"/>
    <property type="match status" value="1"/>
</dbReference>
<organism evidence="6 7">
    <name type="scientific">Hoylesella nanceiensis</name>
    <dbReference type="NCBI Taxonomy" id="425941"/>
    <lineage>
        <taxon>Bacteria</taxon>
        <taxon>Pseudomonadati</taxon>
        <taxon>Bacteroidota</taxon>
        <taxon>Bacteroidia</taxon>
        <taxon>Bacteroidales</taxon>
        <taxon>Prevotellaceae</taxon>
        <taxon>Hoylesella</taxon>
    </lineage>
</organism>
<evidence type="ECO:0000313" key="7">
    <source>
        <dbReference type="Proteomes" id="UP000788426"/>
    </source>
</evidence>
<evidence type="ECO:0000259" key="5">
    <source>
        <dbReference type="SMART" id="SM00849"/>
    </source>
</evidence>
<dbReference type="RefSeq" id="WP_219479304.1">
    <property type="nucleotide sequence ID" value="NZ_CAJZHJ010000028.1"/>
</dbReference>
<evidence type="ECO:0000256" key="3">
    <source>
        <dbReference type="ARBA" id="ARBA00022801"/>
    </source>
</evidence>